<dbReference type="AlphaFoldDB" id="A0A1W1UMJ5"/>
<dbReference type="NCBIfam" id="TIGR03761">
    <property type="entry name" value="ICE_PFL4669"/>
    <property type="match status" value="1"/>
</dbReference>
<reference evidence="2" key="1">
    <citation type="submission" date="2017-04" db="EMBL/GenBank/DDBJ databases">
        <authorList>
            <person name="Varghese N."/>
            <person name="Submissions S."/>
        </authorList>
    </citation>
    <scope>NUCLEOTIDE SEQUENCE [LARGE SCALE GENOMIC DNA]</scope>
    <source>
        <strain evidence="2">DSM 23072</strain>
    </source>
</reference>
<protein>
    <submittedName>
        <fullName evidence="1">Integrating conjugative element protein, PFL_4669 family</fullName>
    </submittedName>
</protein>
<organism evidence="1 2">
    <name type="scientific">Pasteurella testudinis DSM 23072</name>
    <dbReference type="NCBI Taxonomy" id="1122938"/>
    <lineage>
        <taxon>Bacteria</taxon>
        <taxon>Pseudomonadati</taxon>
        <taxon>Pseudomonadota</taxon>
        <taxon>Gammaproteobacteria</taxon>
        <taxon>Pasteurellales</taxon>
        <taxon>Pasteurellaceae</taxon>
        <taxon>Pasteurella</taxon>
    </lineage>
</organism>
<dbReference type="EMBL" id="FWWV01000009">
    <property type="protein sequence ID" value="SMB82316.1"/>
    <property type="molecule type" value="Genomic_DNA"/>
</dbReference>
<dbReference type="STRING" id="1122938.SAMN05660772_02052"/>
<accession>A0A1W1UMJ5</accession>
<name>A0A1W1UMJ5_9PAST</name>
<keyword evidence="2" id="KW-1185">Reference proteome</keyword>
<evidence type="ECO:0000313" key="1">
    <source>
        <dbReference type="EMBL" id="SMB82316.1"/>
    </source>
</evidence>
<sequence length="256" mass="28889">MTDTQQQLGPLRSEITFTVHTQYASRLWQGRSVIKNDEGNITRSSILSMPNCLALITQIQRDAAQDDPYADDYLIKFEEKVLNHRQEMQELTKRLVSIYVDLVPENIQIERCANISPISYPIFVNSQLGYLLLYLLADFDTLARSTMTAAHIALMTREEAKEWLEEGAKLIRKCFGVVETYKHSGITRQDAAENNARYQSAVARMGYTLPPAILSGGQRANFAPYIRKPSVAEADIENDIVNQVETQISTAAVIDE</sequence>
<gene>
    <name evidence="1" type="ORF">SAMN05660772_02052</name>
</gene>
<dbReference type="InterPro" id="IPR014996">
    <property type="entry name" value="AcaB"/>
</dbReference>
<dbReference type="RefSeq" id="WP_084256535.1">
    <property type="nucleotide sequence ID" value="NZ_FWWV01000009.1"/>
</dbReference>
<proteinExistence type="predicted"/>
<dbReference type="Pfam" id="PF08900">
    <property type="entry name" value="AcaB"/>
    <property type="match status" value="1"/>
</dbReference>
<evidence type="ECO:0000313" key="2">
    <source>
        <dbReference type="Proteomes" id="UP000192408"/>
    </source>
</evidence>
<dbReference type="Proteomes" id="UP000192408">
    <property type="component" value="Unassembled WGS sequence"/>
</dbReference>